<feature type="signal peptide" evidence="2">
    <location>
        <begin position="1"/>
        <end position="21"/>
    </location>
</feature>
<dbReference type="GO" id="GO:0005759">
    <property type="term" value="C:mitochondrial matrix"/>
    <property type="evidence" value="ECO:0007669"/>
    <property type="project" value="TreeGrafter"/>
</dbReference>
<feature type="region of interest" description="Disordered" evidence="1">
    <location>
        <begin position="41"/>
        <end position="92"/>
    </location>
</feature>
<dbReference type="PANTHER" id="PTHR40020:SF1">
    <property type="entry name" value="CYTOCHROME C OXIDASE ASSEMBLY FACTOR 2"/>
    <property type="match status" value="1"/>
</dbReference>
<reference evidence="3" key="1">
    <citation type="journal article" date="2020" name="Stud. Mycol.">
        <title>101 Dothideomycetes genomes: a test case for predicting lifestyles and emergence of pathogens.</title>
        <authorList>
            <person name="Haridas S."/>
            <person name="Albert R."/>
            <person name="Binder M."/>
            <person name="Bloem J."/>
            <person name="Labutti K."/>
            <person name="Salamov A."/>
            <person name="Andreopoulos B."/>
            <person name="Baker S."/>
            <person name="Barry K."/>
            <person name="Bills G."/>
            <person name="Bluhm B."/>
            <person name="Cannon C."/>
            <person name="Castanera R."/>
            <person name="Culley D."/>
            <person name="Daum C."/>
            <person name="Ezra D."/>
            <person name="Gonzalez J."/>
            <person name="Henrissat B."/>
            <person name="Kuo A."/>
            <person name="Liang C."/>
            <person name="Lipzen A."/>
            <person name="Lutzoni F."/>
            <person name="Magnuson J."/>
            <person name="Mondo S."/>
            <person name="Nolan M."/>
            <person name="Ohm R."/>
            <person name="Pangilinan J."/>
            <person name="Park H.-J."/>
            <person name="Ramirez L."/>
            <person name="Alfaro M."/>
            <person name="Sun H."/>
            <person name="Tritt A."/>
            <person name="Yoshinaga Y."/>
            <person name="Zwiers L.-H."/>
            <person name="Turgeon B."/>
            <person name="Goodwin S."/>
            <person name="Spatafora J."/>
            <person name="Crous P."/>
            <person name="Grigoriev I."/>
        </authorList>
    </citation>
    <scope>NUCLEOTIDE SEQUENCE</scope>
    <source>
        <strain evidence="3">CBS 262.69</strain>
    </source>
</reference>
<evidence type="ECO:0008006" key="5">
    <source>
        <dbReference type="Google" id="ProtNLM"/>
    </source>
</evidence>
<gene>
    <name evidence="3" type="ORF">EJ06DRAFT_534825</name>
</gene>
<evidence type="ECO:0000313" key="4">
    <source>
        <dbReference type="Proteomes" id="UP000799640"/>
    </source>
</evidence>
<organism evidence="3 4">
    <name type="scientific">Trichodelitschia bisporula</name>
    <dbReference type="NCBI Taxonomy" id="703511"/>
    <lineage>
        <taxon>Eukaryota</taxon>
        <taxon>Fungi</taxon>
        <taxon>Dikarya</taxon>
        <taxon>Ascomycota</taxon>
        <taxon>Pezizomycotina</taxon>
        <taxon>Dothideomycetes</taxon>
        <taxon>Dothideomycetes incertae sedis</taxon>
        <taxon>Phaeotrichales</taxon>
        <taxon>Phaeotrichaceae</taxon>
        <taxon>Trichodelitschia</taxon>
    </lineage>
</organism>
<keyword evidence="2" id="KW-0732">Signal</keyword>
<name>A0A6G1HIG2_9PEZI</name>
<keyword evidence="4" id="KW-1185">Reference proteome</keyword>
<accession>A0A6G1HIG2</accession>
<feature type="chain" id="PRO_5026055206" description="Alpha-1,3-mannosyltransferase" evidence="2">
    <location>
        <begin position="22"/>
        <end position="119"/>
    </location>
</feature>
<evidence type="ECO:0000256" key="1">
    <source>
        <dbReference type="SAM" id="MobiDB-lite"/>
    </source>
</evidence>
<sequence length="119" mass="12806">MPPALHPRSHLTLSLFTSTLALSFLVVGVPHLLPCPVPLHALAETDDPNAPRRRRRRIKPAEGADNEPDPEAVAGMAAERKRECPVPKPGGLVGQVLGFKRDEGGALPIRIARKGDSEE</sequence>
<dbReference type="EMBL" id="ML996712">
    <property type="protein sequence ID" value="KAF2395691.1"/>
    <property type="molecule type" value="Genomic_DNA"/>
</dbReference>
<dbReference type="PANTHER" id="PTHR40020">
    <property type="entry name" value="CYTOCHROME C OXIDASE ASSEMBLY FACTOR 2"/>
    <property type="match status" value="1"/>
</dbReference>
<proteinExistence type="predicted"/>
<evidence type="ECO:0000313" key="3">
    <source>
        <dbReference type="EMBL" id="KAF2395691.1"/>
    </source>
</evidence>
<dbReference type="OrthoDB" id="5410040at2759"/>
<protein>
    <recommendedName>
        <fullName evidence="5">Alpha-1,3-mannosyltransferase</fullName>
    </recommendedName>
</protein>
<evidence type="ECO:0000256" key="2">
    <source>
        <dbReference type="SAM" id="SignalP"/>
    </source>
</evidence>
<dbReference type="AlphaFoldDB" id="A0A6G1HIG2"/>
<dbReference type="Proteomes" id="UP000799640">
    <property type="component" value="Unassembled WGS sequence"/>
</dbReference>
<dbReference type="GO" id="GO:0033617">
    <property type="term" value="P:mitochondrial respiratory chain complex IV assembly"/>
    <property type="evidence" value="ECO:0007669"/>
    <property type="project" value="TreeGrafter"/>
</dbReference>